<dbReference type="PATRIC" id="fig|1218507.3.peg.643"/>
<dbReference type="Proteomes" id="UP000033531">
    <property type="component" value="Unassembled WGS sequence"/>
</dbReference>
<dbReference type="Gene3D" id="3.90.1150.10">
    <property type="entry name" value="Aspartate Aminotransferase, domain 1"/>
    <property type="match status" value="1"/>
</dbReference>
<dbReference type="RefSeq" id="WP_046324440.1">
    <property type="nucleotide sequence ID" value="NZ_JBHTMT010000008.1"/>
</dbReference>
<evidence type="ECO:0000259" key="7">
    <source>
        <dbReference type="Pfam" id="PF00155"/>
    </source>
</evidence>
<dbReference type="EMBL" id="JXLI01000008">
    <property type="protein sequence ID" value="KJY57448.1"/>
    <property type="molecule type" value="Genomic_DNA"/>
</dbReference>
<comment type="similarity">
    <text evidence="2 6">Belongs to the class-I pyridoxal-phosphate-dependent aminotransferase family.</text>
</comment>
<comment type="cofactor">
    <cofactor evidence="1 6">
        <name>pyridoxal 5'-phosphate</name>
        <dbReference type="ChEBI" id="CHEBI:597326"/>
    </cofactor>
</comment>
<evidence type="ECO:0000256" key="4">
    <source>
        <dbReference type="ARBA" id="ARBA00022679"/>
    </source>
</evidence>
<evidence type="ECO:0000256" key="6">
    <source>
        <dbReference type="RuleBase" id="RU000481"/>
    </source>
</evidence>
<evidence type="ECO:0000256" key="3">
    <source>
        <dbReference type="ARBA" id="ARBA00022576"/>
    </source>
</evidence>
<keyword evidence="3 6" id="KW-0032">Aminotransferase</keyword>
<reference evidence="8 9" key="1">
    <citation type="submission" date="2015-01" db="EMBL/GenBank/DDBJ databases">
        <title>Comparative genomics of the lactic acid bacteria isolated from the honey bee gut.</title>
        <authorList>
            <person name="Ellegaard K.M."/>
            <person name="Tamarit D."/>
            <person name="Javelind E."/>
            <person name="Olofsson T."/>
            <person name="Andersson S.G."/>
            <person name="Vasquez A."/>
        </authorList>
    </citation>
    <scope>NUCLEOTIDE SEQUENCE [LARGE SCALE GENOMIC DNA]</scope>
    <source>
        <strain evidence="8 9">Hma8</strain>
    </source>
</reference>
<dbReference type="InterPro" id="IPR015422">
    <property type="entry name" value="PyrdxlP-dep_Trfase_small"/>
</dbReference>
<dbReference type="Pfam" id="PF00155">
    <property type="entry name" value="Aminotran_1_2"/>
    <property type="match status" value="1"/>
</dbReference>
<proteinExistence type="inferred from homology"/>
<dbReference type="STRING" id="1218507.JF74_04760"/>
<protein>
    <recommendedName>
        <fullName evidence="6">Aminotransferase</fullName>
        <ecNumber evidence="6">2.6.1.-</ecNumber>
    </recommendedName>
</protein>
<evidence type="ECO:0000313" key="9">
    <source>
        <dbReference type="Proteomes" id="UP000033531"/>
    </source>
</evidence>
<evidence type="ECO:0000313" key="8">
    <source>
        <dbReference type="EMBL" id="KJY57448.1"/>
    </source>
</evidence>
<feature type="domain" description="Aminotransferase class I/classII large" evidence="7">
    <location>
        <begin position="32"/>
        <end position="384"/>
    </location>
</feature>
<dbReference type="InterPro" id="IPR050596">
    <property type="entry name" value="AspAT/PAT-like"/>
</dbReference>
<sequence length="393" mass="43758">MADLIKYVRKGLAESPSNPILKFADYASKIPDVVKFTLGEPDFNTPDHVKEAAKRGIDENHSHYAPSNGTIGLRKAASQFLSKKYGQNYDPETEVLVTNGVTESIFDSVMATLNPGDIMVVPTPLFPLYMSDAGLINEGIEIVKVNTSNDGFKLTPAKLQKVIDKYGDRVRMLVLNYPTNPTGVMYSQDELDALADVIRDKPIFALCDEIYSELNYDQPHASMEKSLHDQVILMNGVSKSWAMTGYRIGIVCAPKDILQQIAKIHQAITTTEPTPMQDAAEEAFKNGMDDSLPMKEEFQKRRDTLYAGLTKIGFECAKPQGAFYIFAKIPDGFEQDDNKFIYELVDKAHVAVSAGSSFSEGGEGYIRFSYAVSMDQIEKGLQRLEKFVKENKK</sequence>
<dbReference type="OrthoDB" id="9802328at2"/>
<dbReference type="CDD" id="cd00609">
    <property type="entry name" value="AAT_like"/>
    <property type="match status" value="1"/>
</dbReference>
<dbReference type="InterPro" id="IPR004838">
    <property type="entry name" value="NHTrfase_class1_PyrdxlP-BS"/>
</dbReference>
<dbReference type="GO" id="GO:0006520">
    <property type="term" value="P:amino acid metabolic process"/>
    <property type="evidence" value="ECO:0007669"/>
    <property type="project" value="InterPro"/>
</dbReference>
<dbReference type="PROSITE" id="PS00105">
    <property type="entry name" value="AA_TRANSFER_CLASS_1"/>
    <property type="match status" value="1"/>
</dbReference>
<organism evidence="8 9">
    <name type="scientific">Lactobacillus melliventris</name>
    <dbReference type="NCBI Taxonomy" id="1218507"/>
    <lineage>
        <taxon>Bacteria</taxon>
        <taxon>Bacillati</taxon>
        <taxon>Bacillota</taxon>
        <taxon>Bacilli</taxon>
        <taxon>Lactobacillales</taxon>
        <taxon>Lactobacillaceae</taxon>
        <taxon>Lactobacillus</taxon>
    </lineage>
</organism>
<evidence type="ECO:0000256" key="2">
    <source>
        <dbReference type="ARBA" id="ARBA00007441"/>
    </source>
</evidence>
<evidence type="ECO:0000256" key="5">
    <source>
        <dbReference type="ARBA" id="ARBA00022898"/>
    </source>
</evidence>
<dbReference type="InterPro" id="IPR015424">
    <property type="entry name" value="PyrdxlP-dep_Trfase"/>
</dbReference>
<dbReference type="PANTHER" id="PTHR46383:SF4">
    <property type="entry name" value="AMINOTRANSFERASE"/>
    <property type="match status" value="1"/>
</dbReference>
<dbReference type="HOGENOM" id="CLU_017584_4_3_9"/>
<dbReference type="PANTHER" id="PTHR46383">
    <property type="entry name" value="ASPARTATE AMINOTRANSFERASE"/>
    <property type="match status" value="1"/>
</dbReference>
<dbReference type="Gene3D" id="3.40.640.10">
    <property type="entry name" value="Type I PLP-dependent aspartate aminotransferase-like (Major domain)"/>
    <property type="match status" value="1"/>
</dbReference>
<dbReference type="InterPro" id="IPR015421">
    <property type="entry name" value="PyrdxlP-dep_Trfase_major"/>
</dbReference>
<dbReference type="SUPFAM" id="SSF53383">
    <property type="entry name" value="PLP-dependent transferases"/>
    <property type="match status" value="1"/>
</dbReference>
<keyword evidence="5" id="KW-0663">Pyridoxal phosphate</keyword>
<dbReference type="AlphaFoldDB" id="A0A0F4LGL3"/>
<accession>A0A0F4LGL3</accession>
<name>A0A0F4LGL3_9LACO</name>
<gene>
    <name evidence="8" type="primary">aspB</name>
    <name evidence="8" type="ORF">JF74_04760</name>
</gene>
<evidence type="ECO:0000256" key="1">
    <source>
        <dbReference type="ARBA" id="ARBA00001933"/>
    </source>
</evidence>
<dbReference type="GO" id="GO:0030170">
    <property type="term" value="F:pyridoxal phosphate binding"/>
    <property type="evidence" value="ECO:0007669"/>
    <property type="project" value="InterPro"/>
</dbReference>
<dbReference type="InterPro" id="IPR004839">
    <property type="entry name" value="Aminotransferase_I/II_large"/>
</dbReference>
<comment type="caution">
    <text evidence="8">The sequence shown here is derived from an EMBL/GenBank/DDBJ whole genome shotgun (WGS) entry which is preliminary data.</text>
</comment>
<keyword evidence="4 6" id="KW-0808">Transferase</keyword>
<dbReference type="GO" id="GO:0008483">
    <property type="term" value="F:transaminase activity"/>
    <property type="evidence" value="ECO:0007669"/>
    <property type="project" value="UniProtKB-KW"/>
</dbReference>
<dbReference type="EC" id="2.6.1.-" evidence="6"/>